<feature type="transmembrane region" description="Helical" evidence="1">
    <location>
        <begin position="52"/>
        <end position="71"/>
    </location>
</feature>
<evidence type="ECO:0000313" key="2">
    <source>
        <dbReference type="EMBL" id="GET36164.1"/>
    </source>
</evidence>
<dbReference type="Proteomes" id="UP001050975">
    <property type="component" value="Unassembled WGS sequence"/>
</dbReference>
<reference evidence="2" key="1">
    <citation type="submission" date="2019-10" db="EMBL/GenBank/DDBJ databases">
        <title>Draft genome sequece of Microseira wollei NIES-4236.</title>
        <authorList>
            <person name="Yamaguchi H."/>
            <person name="Suzuki S."/>
            <person name="Kawachi M."/>
        </authorList>
    </citation>
    <scope>NUCLEOTIDE SEQUENCE</scope>
    <source>
        <strain evidence="2">NIES-4236</strain>
    </source>
</reference>
<gene>
    <name evidence="2" type="ORF">MiSe_09120</name>
</gene>
<comment type="caution">
    <text evidence="2">The sequence shown here is derived from an EMBL/GenBank/DDBJ whole genome shotgun (WGS) entry which is preliminary data.</text>
</comment>
<protein>
    <submittedName>
        <fullName evidence="2">Cadmium resistance transporter</fullName>
    </submittedName>
</protein>
<proteinExistence type="predicted"/>
<organism evidence="2 3">
    <name type="scientific">Microseira wollei NIES-4236</name>
    <dbReference type="NCBI Taxonomy" id="2530354"/>
    <lineage>
        <taxon>Bacteria</taxon>
        <taxon>Bacillati</taxon>
        <taxon>Cyanobacteriota</taxon>
        <taxon>Cyanophyceae</taxon>
        <taxon>Oscillatoriophycideae</taxon>
        <taxon>Aerosakkonematales</taxon>
        <taxon>Aerosakkonemataceae</taxon>
        <taxon>Microseira</taxon>
    </lineage>
</organism>
<keyword evidence="1" id="KW-0812">Transmembrane</keyword>
<evidence type="ECO:0000256" key="1">
    <source>
        <dbReference type="SAM" id="Phobius"/>
    </source>
</evidence>
<feature type="transmembrane region" description="Helical" evidence="1">
    <location>
        <begin position="12"/>
        <end position="32"/>
    </location>
</feature>
<keyword evidence="1" id="KW-1133">Transmembrane helix</keyword>
<dbReference type="EMBL" id="BLAY01000009">
    <property type="protein sequence ID" value="GET36164.1"/>
    <property type="molecule type" value="Genomic_DNA"/>
</dbReference>
<dbReference type="Pfam" id="PF03596">
    <property type="entry name" value="Cad"/>
    <property type="match status" value="1"/>
</dbReference>
<keyword evidence="3" id="KW-1185">Reference proteome</keyword>
<feature type="transmembrane region" description="Helical" evidence="1">
    <location>
        <begin position="91"/>
        <end position="114"/>
    </location>
</feature>
<dbReference type="RefSeq" id="WP_264196326.1">
    <property type="nucleotide sequence ID" value="NZ_BLAY01000009.1"/>
</dbReference>
<sequence>MPPLRVRSAYRSFLAHFLNLQTLSVAGVTFANGSDNISIYVPLFANSSWQNLLIILGVFFTLVGILCFAAYKLTHLRDLAQLLTRYGHNLVPVILIGLGAFILIESGLVSFITARVSLAWT</sequence>
<keyword evidence="1" id="KW-0472">Membrane</keyword>
<evidence type="ECO:0000313" key="3">
    <source>
        <dbReference type="Proteomes" id="UP001050975"/>
    </source>
</evidence>
<accession>A0AAV3X766</accession>
<name>A0AAV3X766_9CYAN</name>
<dbReference type="AlphaFoldDB" id="A0AAV3X766"/>
<dbReference type="InterPro" id="IPR004676">
    <property type="entry name" value="Cd-R_transporter"/>
</dbReference>